<evidence type="ECO:0000313" key="1">
    <source>
        <dbReference type="EMBL" id="TDR32220.1"/>
    </source>
</evidence>
<sequence length="83" mass="9595">MKPMDEKTTPRRLKRSFVMMRVHVGENGFVKTVTIQMSCGDKSIDQMAIAEIKGRQFAQPRVGHKAVAQWHNMRWEVPSNLLK</sequence>
<dbReference type="Proteomes" id="UP000294480">
    <property type="component" value="Unassembled WGS sequence"/>
</dbReference>
<proteinExistence type="predicted"/>
<protein>
    <recommendedName>
        <fullName evidence="3">TonB family protein</fullName>
    </recommendedName>
</protein>
<name>A0A4R6Y9U5_9BURK</name>
<dbReference type="AlphaFoldDB" id="A0A4R6Y9U5"/>
<evidence type="ECO:0000313" key="2">
    <source>
        <dbReference type="Proteomes" id="UP000294480"/>
    </source>
</evidence>
<keyword evidence="2" id="KW-1185">Reference proteome</keyword>
<evidence type="ECO:0008006" key="3">
    <source>
        <dbReference type="Google" id="ProtNLM"/>
    </source>
</evidence>
<comment type="caution">
    <text evidence="1">The sequence shown here is derived from an EMBL/GenBank/DDBJ whole genome shotgun (WGS) entry which is preliminary data.</text>
</comment>
<accession>A0A4R6Y9U5</accession>
<organism evidence="1 2">
    <name type="scientific">Hydromonas duriensis</name>
    <dbReference type="NCBI Taxonomy" id="1527608"/>
    <lineage>
        <taxon>Bacteria</taxon>
        <taxon>Pseudomonadati</taxon>
        <taxon>Pseudomonadota</taxon>
        <taxon>Betaproteobacteria</taxon>
        <taxon>Burkholderiales</taxon>
        <taxon>Burkholderiaceae</taxon>
        <taxon>Hydromonas</taxon>
    </lineage>
</organism>
<reference evidence="1 2" key="1">
    <citation type="submission" date="2019-03" db="EMBL/GenBank/DDBJ databases">
        <title>Genomic Encyclopedia of Type Strains, Phase IV (KMG-IV): sequencing the most valuable type-strain genomes for metagenomic binning, comparative biology and taxonomic classification.</title>
        <authorList>
            <person name="Goeker M."/>
        </authorList>
    </citation>
    <scope>NUCLEOTIDE SEQUENCE [LARGE SCALE GENOMIC DNA]</scope>
    <source>
        <strain evidence="1 2">DSM 102852</strain>
    </source>
</reference>
<dbReference type="EMBL" id="SNZE01000005">
    <property type="protein sequence ID" value="TDR32220.1"/>
    <property type="molecule type" value="Genomic_DNA"/>
</dbReference>
<dbReference type="SUPFAM" id="SSF74653">
    <property type="entry name" value="TolA/TonB C-terminal domain"/>
    <property type="match status" value="1"/>
</dbReference>
<gene>
    <name evidence="1" type="ORF">DFR44_105107</name>
</gene>